<dbReference type="SUPFAM" id="SSF55785">
    <property type="entry name" value="PYP-like sensor domain (PAS domain)"/>
    <property type="match status" value="1"/>
</dbReference>
<evidence type="ECO:0000313" key="3">
    <source>
        <dbReference type="Proteomes" id="UP000198541"/>
    </source>
</evidence>
<dbReference type="STRING" id="332524.SAMN04487766_105160"/>
<sequence>MSACSIRRTSSSPPRTPGVIQNTNRTFDTLSRYSRDRLIGAAHNIIRHLDMPAGLFRLMWDDLQEGMPVCAYVTNRALDGLDYRVFATIVPLREGYLSVRIKPMDTTARAQLEKA</sequence>
<dbReference type="AlphaFoldDB" id="A0A1H0B4P0"/>
<proteinExistence type="predicted"/>
<dbReference type="RefSeq" id="WP_245690449.1">
    <property type="nucleotide sequence ID" value="NZ_FNIM01000003.1"/>
</dbReference>
<feature type="region of interest" description="Disordered" evidence="1">
    <location>
        <begin position="1"/>
        <end position="22"/>
    </location>
</feature>
<protein>
    <submittedName>
        <fullName evidence="2">Aerotaxis receptor</fullName>
    </submittedName>
</protein>
<keyword evidence="3" id="KW-1185">Reference proteome</keyword>
<dbReference type="Proteomes" id="UP000198541">
    <property type="component" value="Unassembled WGS sequence"/>
</dbReference>
<organism evidence="2 3">
    <name type="scientific">Actinomyces ruminicola</name>
    <dbReference type="NCBI Taxonomy" id="332524"/>
    <lineage>
        <taxon>Bacteria</taxon>
        <taxon>Bacillati</taxon>
        <taxon>Actinomycetota</taxon>
        <taxon>Actinomycetes</taxon>
        <taxon>Actinomycetales</taxon>
        <taxon>Actinomycetaceae</taxon>
        <taxon>Actinomyces</taxon>
    </lineage>
</organism>
<keyword evidence="2" id="KW-0675">Receptor</keyword>
<evidence type="ECO:0000256" key="1">
    <source>
        <dbReference type="SAM" id="MobiDB-lite"/>
    </source>
</evidence>
<dbReference type="Gene3D" id="3.30.450.20">
    <property type="entry name" value="PAS domain"/>
    <property type="match status" value="1"/>
</dbReference>
<evidence type="ECO:0000313" key="2">
    <source>
        <dbReference type="EMBL" id="SDN40592.1"/>
    </source>
</evidence>
<gene>
    <name evidence="2" type="ORF">SAMN05216355_10377</name>
</gene>
<name>A0A1H0B4P0_9ACTO</name>
<dbReference type="EMBL" id="FNIM01000003">
    <property type="protein sequence ID" value="SDN40592.1"/>
    <property type="molecule type" value="Genomic_DNA"/>
</dbReference>
<accession>A0A1H0B4P0</accession>
<dbReference type="InterPro" id="IPR035965">
    <property type="entry name" value="PAS-like_dom_sf"/>
</dbReference>
<reference evidence="3" key="1">
    <citation type="submission" date="2016-10" db="EMBL/GenBank/DDBJ databases">
        <authorList>
            <person name="Varghese N."/>
            <person name="Submissions S."/>
        </authorList>
    </citation>
    <scope>NUCLEOTIDE SEQUENCE [LARGE SCALE GENOMIC DNA]</scope>
    <source>
        <strain evidence="3">DSM 27982</strain>
    </source>
</reference>